<sequence>MASLSVLSFAVFLFLGMYCTQFHSASAAWLQAHATFYGGSDASGTMGWAATEVEASDLPLMEGTTLSWCLYPMSVELEISLGYGSKGLNLTNGKPCQETGDPIGRA</sequence>
<reference evidence="2" key="1">
    <citation type="journal article" date="2020" name="bioRxiv">
        <title>Hybrid origin of Populus tomentosa Carr. identified through genome sequencing and phylogenomic analysis.</title>
        <authorList>
            <person name="An X."/>
            <person name="Gao K."/>
            <person name="Chen Z."/>
            <person name="Li J."/>
            <person name="Yang X."/>
            <person name="Yang X."/>
            <person name="Zhou J."/>
            <person name="Guo T."/>
            <person name="Zhao T."/>
            <person name="Huang S."/>
            <person name="Miao D."/>
            <person name="Khan W.U."/>
            <person name="Rao P."/>
            <person name="Ye M."/>
            <person name="Lei B."/>
            <person name="Liao W."/>
            <person name="Wang J."/>
            <person name="Ji L."/>
            <person name="Li Y."/>
            <person name="Guo B."/>
            <person name="Mustafa N.S."/>
            <person name="Li S."/>
            <person name="Yun Q."/>
            <person name="Keller S.R."/>
            <person name="Mao J."/>
            <person name="Zhang R."/>
            <person name="Strauss S.H."/>
        </authorList>
    </citation>
    <scope>NUCLEOTIDE SEQUENCE</scope>
    <source>
        <strain evidence="2">GM15</strain>
        <tissue evidence="2">Leaf</tissue>
    </source>
</reference>
<evidence type="ECO:0000256" key="1">
    <source>
        <dbReference type="SAM" id="SignalP"/>
    </source>
</evidence>
<evidence type="ECO:0000313" key="2">
    <source>
        <dbReference type="EMBL" id="KAG6784953.1"/>
    </source>
</evidence>
<proteinExistence type="predicted"/>
<keyword evidence="3" id="KW-1185">Reference proteome</keyword>
<accession>A0A8X8AI91</accession>
<protein>
    <submittedName>
        <fullName evidence="2">Uncharacterized protein</fullName>
    </submittedName>
</protein>
<dbReference type="EMBL" id="JAAWWB010000004">
    <property type="protein sequence ID" value="KAG6784953.1"/>
    <property type="molecule type" value="Genomic_DNA"/>
</dbReference>
<feature type="signal peptide" evidence="1">
    <location>
        <begin position="1"/>
        <end position="27"/>
    </location>
</feature>
<evidence type="ECO:0000313" key="3">
    <source>
        <dbReference type="Proteomes" id="UP000886885"/>
    </source>
</evidence>
<organism evidence="2 3">
    <name type="scientific">Populus tomentosa</name>
    <name type="common">Chinese white poplar</name>
    <dbReference type="NCBI Taxonomy" id="118781"/>
    <lineage>
        <taxon>Eukaryota</taxon>
        <taxon>Viridiplantae</taxon>
        <taxon>Streptophyta</taxon>
        <taxon>Embryophyta</taxon>
        <taxon>Tracheophyta</taxon>
        <taxon>Spermatophyta</taxon>
        <taxon>Magnoliopsida</taxon>
        <taxon>eudicotyledons</taxon>
        <taxon>Gunneridae</taxon>
        <taxon>Pentapetalae</taxon>
        <taxon>rosids</taxon>
        <taxon>fabids</taxon>
        <taxon>Malpighiales</taxon>
        <taxon>Salicaceae</taxon>
        <taxon>Saliceae</taxon>
        <taxon>Populus</taxon>
    </lineage>
</organism>
<comment type="caution">
    <text evidence="2">The sequence shown here is derived from an EMBL/GenBank/DDBJ whole genome shotgun (WGS) entry which is preliminary data.</text>
</comment>
<name>A0A8X8AI91_POPTO</name>
<dbReference type="AlphaFoldDB" id="A0A8X8AI91"/>
<feature type="chain" id="PRO_5036503305" evidence="1">
    <location>
        <begin position="28"/>
        <end position="106"/>
    </location>
</feature>
<keyword evidence="1" id="KW-0732">Signal</keyword>
<gene>
    <name evidence="2" type="ORF">POTOM_010667</name>
</gene>
<dbReference type="Proteomes" id="UP000886885">
    <property type="component" value="Chromosome 2D"/>
</dbReference>
<dbReference type="OrthoDB" id="1709479at2759"/>